<keyword evidence="1" id="KW-0677">Repeat</keyword>
<keyword evidence="5" id="KW-1185">Reference proteome</keyword>
<protein>
    <recommendedName>
        <fullName evidence="3">WSC domain-containing protein</fullName>
    </recommendedName>
</protein>
<dbReference type="PANTHER" id="PTHR45964">
    <property type="entry name" value="WSCD FAMILY MEMBER CG9164"/>
    <property type="match status" value="1"/>
</dbReference>
<reference evidence="4" key="1">
    <citation type="journal article" date="2023" name="Mol. Phylogenet. Evol.">
        <title>Genome-scale phylogeny and comparative genomics of the fungal order Sordariales.</title>
        <authorList>
            <person name="Hensen N."/>
            <person name="Bonometti L."/>
            <person name="Westerberg I."/>
            <person name="Brannstrom I.O."/>
            <person name="Guillou S."/>
            <person name="Cros-Aarteil S."/>
            <person name="Calhoun S."/>
            <person name="Haridas S."/>
            <person name="Kuo A."/>
            <person name="Mondo S."/>
            <person name="Pangilinan J."/>
            <person name="Riley R."/>
            <person name="LaButti K."/>
            <person name="Andreopoulos B."/>
            <person name="Lipzen A."/>
            <person name="Chen C."/>
            <person name="Yan M."/>
            <person name="Daum C."/>
            <person name="Ng V."/>
            <person name="Clum A."/>
            <person name="Steindorff A."/>
            <person name="Ohm R.A."/>
            <person name="Martin F."/>
            <person name="Silar P."/>
            <person name="Natvig D.O."/>
            <person name="Lalanne C."/>
            <person name="Gautier V."/>
            <person name="Ament-Velasquez S.L."/>
            <person name="Kruys A."/>
            <person name="Hutchinson M.I."/>
            <person name="Powell A.J."/>
            <person name="Barry K."/>
            <person name="Miller A.N."/>
            <person name="Grigoriev I.V."/>
            <person name="Debuchy R."/>
            <person name="Gladieux P."/>
            <person name="Hiltunen Thoren M."/>
            <person name="Johannesson H."/>
        </authorList>
    </citation>
    <scope>NUCLEOTIDE SEQUENCE</scope>
    <source>
        <strain evidence="4">PSN243</strain>
    </source>
</reference>
<dbReference type="SMART" id="SM00321">
    <property type="entry name" value="WSC"/>
    <property type="match status" value="2"/>
</dbReference>
<reference evidence="4" key="2">
    <citation type="submission" date="2023-05" db="EMBL/GenBank/DDBJ databases">
        <authorList>
            <consortium name="Lawrence Berkeley National Laboratory"/>
            <person name="Steindorff A."/>
            <person name="Hensen N."/>
            <person name="Bonometti L."/>
            <person name="Westerberg I."/>
            <person name="Brannstrom I.O."/>
            <person name="Guillou S."/>
            <person name="Cros-Aarteil S."/>
            <person name="Calhoun S."/>
            <person name="Haridas S."/>
            <person name="Kuo A."/>
            <person name="Mondo S."/>
            <person name="Pangilinan J."/>
            <person name="Riley R."/>
            <person name="Labutti K."/>
            <person name="Andreopoulos B."/>
            <person name="Lipzen A."/>
            <person name="Chen C."/>
            <person name="Yanf M."/>
            <person name="Daum C."/>
            <person name="Ng V."/>
            <person name="Clum A."/>
            <person name="Ohm R."/>
            <person name="Martin F."/>
            <person name="Silar P."/>
            <person name="Natvig D."/>
            <person name="Lalanne C."/>
            <person name="Gautier V."/>
            <person name="Ament-Velasquez S.L."/>
            <person name="Kruys A."/>
            <person name="Hutchinson M.I."/>
            <person name="Powell A.J."/>
            <person name="Barry K."/>
            <person name="Miller A.N."/>
            <person name="Grigoriev I.V."/>
            <person name="Debuchy R."/>
            <person name="Gladieux P."/>
            <person name="Thoren M.H."/>
            <person name="Johannesson H."/>
        </authorList>
    </citation>
    <scope>NUCLEOTIDE SEQUENCE</scope>
    <source>
        <strain evidence="4">PSN243</strain>
    </source>
</reference>
<dbReference type="AlphaFoldDB" id="A0AAV9H044"/>
<evidence type="ECO:0000256" key="2">
    <source>
        <dbReference type="SAM" id="SignalP"/>
    </source>
</evidence>
<dbReference type="Pfam" id="PF01822">
    <property type="entry name" value="WSC"/>
    <property type="match status" value="2"/>
</dbReference>
<dbReference type="PANTHER" id="PTHR45964:SF5">
    <property type="entry name" value="WSCD FAMILY MEMBER CG9164"/>
    <property type="match status" value="1"/>
</dbReference>
<feature type="chain" id="PRO_5043474255" description="WSC domain-containing protein" evidence="2">
    <location>
        <begin position="24"/>
        <end position="681"/>
    </location>
</feature>
<proteinExistence type="predicted"/>
<evidence type="ECO:0000259" key="3">
    <source>
        <dbReference type="PROSITE" id="PS51212"/>
    </source>
</evidence>
<dbReference type="PROSITE" id="PS51212">
    <property type="entry name" value="WSC"/>
    <property type="match status" value="2"/>
</dbReference>
<evidence type="ECO:0000313" key="4">
    <source>
        <dbReference type="EMBL" id="KAK4453451.1"/>
    </source>
</evidence>
<dbReference type="EMBL" id="MU865920">
    <property type="protein sequence ID" value="KAK4453451.1"/>
    <property type="molecule type" value="Genomic_DNA"/>
</dbReference>
<dbReference type="InterPro" id="IPR051589">
    <property type="entry name" value="Sialate-O-sulfotransferase"/>
</dbReference>
<feature type="domain" description="WSC" evidence="3">
    <location>
        <begin position="41"/>
        <end position="157"/>
    </location>
</feature>
<sequence length="681" mass="69994">MRVSQPATRALVAVAGLVGLVDAQGFYSSPATQDAQCAGEGFVYAGCFATAGAQITAFTPFSPVEYTPGTIPSLDRSYYGFSFEGSNAYDNTVTPLNCARVCRGYGFRVTALRNNNCYCGTQLPNPIGSIADCLTPCTGDFGQTCGGGGDATQYYYDSSFAAPTLQSGVTNPTVALSYRYLGCYRIGAGVTGTDPLLIPEDTRLPYDLSSVETTAEACFSRCAGYGYPLASVLRSVATGGGVSFRCTCGTTFSRDDYRVRPDSIGTPAQCTTGCDGTANCDGNVVSPLTNLAVKCCAVASAIYAPVYINPLLQGCFKPQIPGFKDSDTDRTFECYDVPADRLGPPGPRPPAAPAASTLSPASTALARPPIVSATSNPAPRPYYLLGCYEAPSGLLSGLFTSVSTLLGVNTLDECANRCNSGLLGLGITTYDIFAVANGGQCYCGSTLVGSPNDNRRTMGACNRRCSGAPSTACGGTDRIVVYIANPAASAAGYLSYSATYLASPRPTYSCIPTAIAAGTVTATTTATTISTSITTVTSVTTATSLVTTVVAGTTVTSNVTQVFTTIFTSAVAGVTRTLINPGATTTINNTLIDAGSTLTLINPGATTTVVSTLTVGGSTITTTVTGVVQGTGPVQSCGDEGCTLKLRYGALRFPATTPDGAVCVIRTRSWVLGATTVLPYM</sequence>
<evidence type="ECO:0000256" key="1">
    <source>
        <dbReference type="ARBA" id="ARBA00022737"/>
    </source>
</evidence>
<evidence type="ECO:0000313" key="5">
    <source>
        <dbReference type="Proteomes" id="UP001321760"/>
    </source>
</evidence>
<feature type="signal peptide" evidence="2">
    <location>
        <begin position="1"/>
        <end position="23"/>
    </location>
</feature>
<organism evidence="4 5">
    <name type="scientific">Podospora aff. communis PSN243</name>
    <dbReference type="NCBI Taxonomy" id="3040156"/>
    <lineage>
        <taxon>Eukaryota</taxon>
        <taxon>Fungi</taxon>
        <taxon>Dikarya</taxon>
        <taxon>Ascomycota</taxon>
        <taxon>Pezizomycotina</taxon>
        <taxon>Sordariomycetes</taxon>
        <taxon>Sordariomycetidae</taxon>
        <taxon>Sordariales</taxon>
        <taxon>Podosporaceae</taxon>
        <taxon>Podospora</taxon>
    </lineage>
</organism>
<name>A0AAV9H044_9PEZI</name>
<comment type="caution">
    <text evidence="4">The sequence shown here is derived from an EMBL/GenBank/DDBJ whole genome shotgun (WGS) entry which is preliminary data.</text>
</comment>
<keyword evidence="2" id="KW-0732">Signal</keyword>
<gene>
    <name evidence="4" type="ORF">QBC34DRAFT_206604</name>
</gene>
<accession>A0AAV9H044</accession>
<feature type="domain" description="WSC" evidence="3">
    <location>
        <begin position="381"/>
        <end position="485"/>
    </location>
</feature>
<dbReference type="InterPro" id="IPR002889">
    <property type="entry name" value="WSC_carb-bd"/>
</dbReference>
<dbReference type="Proteomes" id="UP001321760">
    <property type="component" value="Unassembled WGS sequence"/>
</dbReference>